<dbReference type="PROSITE" id="PS51278">
    <property type="entry name" value="GATASE_TYPE_2"/>
    <property type="match status" value="1"/>
</dbReference>
<dbReference type="SUPFAM" id="SSF56235">
    <property type="entry name" value="N-terminal nucleophile aminohydrolases (Ntn hydrolases)"/>
    <property type="match status" value="1"/>
</dbReference>
<evidence type="ECO:0000313" key="3">
    <source>
        <dbReference type="Proteomes" id="UP000002439"/>
    </source>
</evidence>
<reference evidence="2 3" key="1">
    <citation type="journal article" date="2002" name="Proc. Natl. Acad. Sci. U.S.A.">
        <title>Genome sequence of the hyperthermophilic crenarchaeon Pyrobaculum aerophilum.</title>
        <authorList>
            <person name="Fitz-Gibbon S.T."/>
            <person name="Ladner H."/>
            <person name="Kim U.J."/>
            <person name="Stetter K.O."/>
            <person name="Simon M.I."/>
            <person name="Miller J.H."/>
        </authorList>
    </citation>
    <scope>NUCLEOTIDE SEQUENCE [LARGE SCALE GENOMIC DNA]</scope>
    <source>
        <strain evidence="3">ATCC 51768 / DSM 7523 / JCM 9630 / CIP 104966 / NBRC 100827 / IM2</strain>
    </source>
</reference>
<dbReference type="KEGG" id="pai:PAE3441"/>
<dbReference type="eggNOG" id="arCOG03639">
    <property type="taxonomic scope" value="Archaea"/>
</dbReference>
<dbReference type="Gene3D" id="3.60.20.10">
    <property type="entry name" value="Glutamine Phosphoribosylpyrophosphate, subunit 1, domain 1"/>
    <property type="match status" value="1"/>
</dbReference>
<dbReference type="GeneID" id="68225712"/>
<proteinExistence type="predicted"/>
<evidence type="ECO:0000313" key="2">
    <source>
        <dbReference type="EMBL" id="AAL64917.1"/>
    </source>
</evidence>
<dbReference type="AlphaFoldDB" id="Q8ZT46"/>
<dbReference type="InterPro" id="IPR017932">
    <property type="entry name" value="GATase_2_dom"/>
</dbReference>
<dbReference type="PATRIC" id="fig|178306.9.peg.2588"/>
<sequence>MYKSVKAIWEDEINLPKGYDLYLIHSRLASVGGVSLSNTHPIIYGPYAIVHNGTFNKRKLAEVAKNLDVNPTIGGSTDTELFLKIIVKLGGDKESIRKAVLLTRDYIDPEEPLINFAVVNLENLTTYFVTYRAYEDPHLYQFSDETMEK</sequence>
<dbReference type="InParanoid" id="Q8ZT46"/>
<protein>
    <recommendedName>
        <fullName evidence="1">Glutamine amidotransferase type-2 domain-containing protein</fullName>
    </recommendedName>
</protein>
<dbReference type="Pfam" id="PF13522">
    <property type="entry name" value="GATase_6"/>
    <property type="match status" value="1"/>
</dbReference>
<dbReference type="EnsemblBacteria" id="AAL64917">
    <property type="protein sequence ID" value="AAL64917"/>
    <property type="gene ID" value="PAE3441"/>
</dbReference>
<dbReference type="Proteomes" id="UP000002439">
    <property type="component" value="Chromosome"/>
</dbReference>
<name>Q8ZT46_PYRAE</name>
<organism evidence="2 3">
    <name type="scientific">Pyrobaculum aerophilum (strain ATCC 51768 / DSM 7523 / JCM 9630 / CIP 104966 / NBRC 100827 / IM2)</name>
    <dbReference type="NCBI Taxonomy" id="178306"/>
    <lineage>
        <taxon>Archaea</taxon>
        <taxon>Thermoproteota</taxon>
        <taxon>Thermoprotei</taxon>
        <taxon>Thermoproteales</taxon>
        <taxon>Thermoproteaceae</taxon>
        <taxon>Pyrobaculum</taxon>
    </lineage>
</organism>
<evidence type="ECO:0000259" key="1">
    <source>
        <dbReference type="PROSITE" id="PS51278"/>
    </source>
</evidence>
<gene>
    <name evidence="2" type="ordered locus">PAE3441</name>
</gene>
<keyword evidence="3" id="KW-1185">Reference proteome</keyword>
<feature type="domain" description="Glutamine amidotransferase type-2" evidence="1">
    <location>
        <begin position="1"/>
        <end position="149"/>
    </location>
</feature>
<dbReference type="HOGENOM" id="CLU_1745608_0_0_2"/>
<dbReference type="EMBL" id="AE009441">
    <property type="protein sequence ID" value="AAL64917.1"/>
    <property type="molecule type" value="Genomic_DNA"/>
</dbReference>
<accession>Q8ZT46</accession>
<dbReference type="RefSeq" id="WP_011009384.1">
    <property type="nucleotide sequence ID" value="NC_003364.1"/>
</dbReference>
<dbReference type="InterPro" id="IPR029055">
    <property type="entry name" value="Ntn_hydrolases_N"/>
</dbReference>